<organism evidence="1 2">
    <name type="scientific">Mycobacterium pseudokansasii</name>
    <dbReference type="NCBI Taxonomy" id="2341080"/>
    <lineage>
        <taxon>Bacteria</taxon>
        <taxon>Bacillati</taxon>
        <taxon>Actinomycetota</taxon>
        <taxon>Actinomycetes</taxon>
        <taxon>Mycobacteriales</taxon>
        <taxon>Mycobacteriaceae</taxon>
        <taxon>Mycobacterium</taxon>
    </lineage>
</organism>
<dbReference type="Proteomes" id="UP000268285">
    <property type="component" value="Unassembled WGS sequence"/>
</dbReference>
<accession>A0A498QPU2</accession>
<evidence type="ECO:0008006" key="3">
    <source>
        <dbReference type="Google" id="ProtNLM"/>
    </source>
</evidence>
<protein>
    <recommendedName>
        <fullName evidence="3">STAS/SEC14 domain-containing protein</fullName>
    </recommendedName>
</protein>
<dbReference type="RefSeq" id="WP_063466370.1">
    <property type="nucleotide sequence ID" value="NZ_UPHN01000037.1"/>
</dbReference>
<name>A0A498QPU2_9MYCO</name>
<reference evidence="1 2" key="1">
    <citation type="submission" date="2018-09" db="EMBL/GenBank/DDBJ databases">
        <authorList>
            <person name="Tagini F."/>
        </authorList>
    </citation>
    <scope>NUCLEOTIDE SEQUENCE [LARGE SCALE GENOMIC DNA]</scope>
    <source>
        <strain evidence="1 2">MK142</strain>
    </source>
</reference>
<dbReference type="InterPro" id="IPR021866">
    <property type="entry name" value="SpoIIAA-like"/>
</dbReference>
<gene>
    <name evidence="1" type="ORF">LAUMK142_01630</name>
</gene>
<keyword evidence="2" id="KW-1185">Reference proteome</keyword>
<dbReference type="Pfam" id="PF11964">
    <property type="entry name" value="SpoIIAA-like"/>
    <property type="match status" value="1"/>
</dbReference>
<dbReference type="EMBL" id="UPHU01000001">
    <property type="protein sequence ID" value="VBA48947.1"/>
    <property type="molecule type" value="Genomic_DNA"/>
</dbReference>
<evidence type="ECO:0000313" key="2">
    <source>
        <dbReference type="Proteomes" id="UP000268285"/>
    </source>
</evidence>
<proteinExistence type="predicted"/>
<dbReference type="SUPFAM" id="SSF52091">
    <property type="entry name" value="SpoIIaa-like"/>
    <property type="match status" value="1"/>
</dbReference>
<dbReference type="AlphaFoldDB" id="A0A498QPU2"/>
<sequence length="126" mass="14765">MIERLQGFPDNVAAFALHGHVTKTDYRTVLVPDLEDRLARHQKVRIYCEIPHDFQKFDPGALWEDSKFGFGHVFDWERAALVTDVEWMSHVAKFSQFFGFLWPGQYRAFPNADVGEARKWITEPHE</sequence>
<dbReference type="InterPro" id="IPR036513">
    <property type="entry name" value="STAS_dom_sf"/>
</dbReference>
<dbReference type="Gene3D" id="3.40.50.10600">
    <property type="entry name" value="SpoIIaa-like domains"/>
    <property type="match status" value="1"/>
</dbReference>
<dbReference type="InterPro" id="IPR038396">
    <property type="entry name" value="SpoIIAA-like_sf"/>
</dbReference>
<dbReference type="OrthoDB" id="4729899at2"/>
<evidence type="ECO:0000313" key="1">
    <source>
        <dbReference type="EMBL" id="VBA48947.1"/>
    </source>
</evidence>